<dbReference type="PRINTS" id="PR00455">
    <property type="entry name" value="HTHTETR"/>
</dbReference>
<dbReference type="RefSeq" id="WP_085864698.1">
    <property type="nucleotide sequence ID" value="NZ_FWFT01000003.1"/>
</dbReference>
<feature type="DNA-binding region" description="H-T-H motif" evidence="4">
    <location>
        <begin position="26"/>
        <end position="45"/>
    </location>
</feature>
<dbReference type="InterPro" id="IPR009057">
    <property type="entry name" value="Homeodomain-like_sf"/>
</dbReference>
<dbReference type="InterPro" id="IPR036271">
    <property type="entry name" value="Tet_transcr_reg_TetR-rel_C_sf"/>
</dbReference>
<keyword evidence="1" id="KW-0805">Transcription regulation</keyword>
<reference evidence="6 7" key="1">
    <citation type="submission" date="2017-03" db="EMBL/GenBank/DDBJ databases">
        <authorList>
            <person name="Afonso C.L."/>
            <person name="Miller P.J."/>
            <person name="Scott M.A."/>
            <person name="Spackman E."/>
            <person name="Goraichik I."/>
            <person name="Dimitrov K.M."/>
            <person name="Suarez D.L."/>
            <person name="Swayne D.E."/>
        </authorList>
    </citation>
    <scope>NUCLEOTIDE SEQUENCE [LARGE SCALE GENOMIC DNA]</scope>
    <source>
        <strain evidence="6 7">CECT 8397</strain>
    </source>
</reference>
<dbReference type="AlphaFoldDB" id="A0A1Y5SMW3"/>
<evidence type="ECO:0000313" key="7">
    <source>
        <dbReference type="Proteomes" id="UP000193623"/>
    </source>
</evidence>
<evidence type="ECO:0000256" key="3">
    <source>
        <dbReference type="ARBA" id="ARBA00023163"/>
    </source>
</evidence>
<dbReference type="SUPFAM" id="SSF48498">
    <property type="entry name" value="Tetracyclin repressor-like, C-terminal domain"/>
    <property type="match status" value="1"/>
</dbReference>
<dbReference type="Proteomes" id="UP000193623">
    <property type="component" value="Unassembled WGS sequence"/>
</dbReference>
<keyword evidence="2 4" id="KW-0238">DNA-binding</keyword>
<dbReference type="PROSITE" id="PS50977">
    <property type="entry name" value="HTH_TETR_2"/>
    <property type="match status" value="1"/>
</dbReference>
<protein>
    <submittedName>
        <fullName evidence="6">HTH-type transcriptional repressor NemR</fullName>
    </submittedName>
</protein>
<accession>A0A1Y5SMW3</accession>
<sequence length="189" mass="20073">MPSDTKTALLDCAEAAVRARGFDAFSYADLAQTVGIRKASIHYHFPTKADLSDALITRYQTMIEAKLARIDAEQPTAAGRLAALVVFYRAASHNGQSVCLCVALSGSRESLTDGVVAKMAAFRKTLVDWLARTYAAGQTDQSITGVNVPKDEARATLALLEGAHLAAHTAADISLFDGATALLTNRLTC</sequence>
<dbReference type="Gene3D" id="1.10.357.10">
    <property type="entry name" value="Tetracycline Repressor, domain 2"/>
    <property type="match status" value="1"/>
</dbReference>
<gene>
    <name evidence="6" type="primary">nemR</name>
    <name evidence="6" type="ORF">PSJ8397_02300</name>
</gene>
<dbReference type="GO" id="GO:0003677">
    <property type="term" value="F:DNA binding"/>
    <property type="evidence" value="ECO:0007669"/>
    <property type="project" value="UniProtKB-UniRule"/>
</dbReference>
<evidence type="ECO:0000256" key="4">
    <source>
        <dbReference type="PROSITE-ProRule" id="PRU00335"/>
    </source>
</evidence>
<evidence type="ECO:0000256" key="2">
    <source>
        <dbReference type="ARBA" id="ARBA00023125"/>
    </source>
</evidence>
<evidence type="ECO:0000259" key="5">
    <source>
        <dbReference type="PROSITE" id="PS50977"/>
    </source>
</evidence>
<dbReference type="EMBL" id="FWFT01000003">
    <property type="protein sequence ID" value="SLN44409.1"/>
    <property type="molecule type" value="Genomic_DNA"/>
</dbReference>
<evidence type="ECO:0000256" key="1">
    <source>
        <dbReference type="ARBA" id="ARBA00023015"/>
    </source>
</evidence>
<dbReference type="OrthoDB" id="9809772at2"/>
<dbReference type="PANTHER" id="PTHR47506:SF1">
    <property type="entry name" value="HTH-TYPE TRANSCRIPTIONAL REGULATOR YJDC"/>
    <property type="match status" value="1"/>
</dbReference>
<dbReference type="PANTHER" id="PTHR47506">
    <property type="entry name" value="TRANSCRIPTIONAL REGULATORY PROTEIN"/>
    <property type="match status" value="1"/>
</dbReference>
<dbReference type="Pfam" id="PF00440">
    <property type="entry name" value="TetR_N"/>
    <property type="match status" value="1"/>
</dbReference>
<feature type="domain" description="HTH tetR-type" evidence="5">
    <location>
        <begin position="3"/>
        <end position="63"/>
    </location>
</feature>
<organism evidence="6 7">
    <name type="scientific">Pseudooctadecabacter jejudonensis</name>
    <dbReference type="NCBI Taxonomy" id="1391910"/>
    <lineage>
        <taxon>Bacteria</taxon>
        <taxon>Pseudomonadati</taxon>
        <taxon>Pseudomonadota</taxon>
        <taxon>Alphaproteobacteria</taxon>
        <taxon>Rhodobacterales</taxon>
        <taxon>Paracoccaceae</taxon>
        <taxon>Pseudooctadecabacter</taxon>
    </lineage>
</organism>
<name>A0A1Y5SMW3_9RHOB</name>
<keyword evidence="3" id="KW-0804">Transcription</keyword>
<evidence type="ECO:0000313" key="6">
    <source>
        <dbReference type="EMBL" id="SLN44409.1"/>
    </source>
</evidence>
<keyword evidence="7" id="KW-1185">Reference proteome</keyword>
<proteinExistence type="predicted"/>
<dbReference type="InterPro" id="IPR001647">
    <property type="entry name" value="HTH_TetR"/>
</dbReference>
<dbReference type="SUPFAM" id="SSF46689">
    <property type="entry name" value="Homeodomain-like"/>
    <property type="match status" value="1"/>
</dbReference>